<evidence type="ECO:0000313" key="6">
    <source>
        <dbReference type="EMBL" id="KAK9082763.1"/>
    </source>
</evidence>
<dbReference type="CDD" id="cd00756">
    <property type="entry name" value="MoaE"/>
    <property type="match status" value="1"/>
</dbReference>
<dbReference type="GO" id="GO:0030366">
    <property type="term" value="F:molybdopterin synthase activity"/>
    <property type="evidence" value="ECO:0007669"/>
    <property type="project" value="UniProtKB-UniRule"/>
</dbReference>
<feature type="binding site" evidence="4">
    <location>
        <begin position="153"/>
        <end position="154"/>
    </location>
    <ligand>
        <name>substrate</name>
    </ligand>
</feature>
<dbReference type="InterPro" id="IPR028888">
    <property type="entry name" value="MOCS2B_euk"/>
</dbReference>
<dbReference type="SUPFAM" id="SSF54690">
    <property type="entry name" value="Molybdopterin synthase subunit MoaE"/>
    <property type="match status" value="1"/>
</dbReference>
<sequence length="248" mass="26974">MRGPMEPSQNPNNGGSAANPNLIRHRIDHQNPKYGGREINRSHTRHRTGPQKNLIEILQPNTPIDPSKYMGFVHSPKYGAIATFSGTTRDTFEGKSVVELRYEAYEAMAAREVGSICESARSRWDVGSVAVAHRLGSVGVGEISVFVAVSSVHRGESLDACRYLIDEIKGSVPIWKKEVYGDGEVWKENMEFFEGVGGGGGWGVAGGLEKIAIDVERVGEVGLVRMPGGLDKKKKKSSLLGSIRKLNA</sequence>
<dbReference type="InterPro" id="IPR036563">
    <property type="entry name" value="MoaE_sf"/>
</dbReference>
<evidence type="ECO:0000256" key="3">
    <source>
        <dbReference type="ARBA" id="ARBA00023150"/>
    </source>
</evidence>
<comment type="subcellular location">
    <subcellularLocation>
        <location evidence="4">Cytoplasm</location>
    </subcellularLocation>
</comment>
<name>A0AAP0E4Y9_9MAGN</name>
<dbReference type="AlphaFoldDB" id="A0AAP0E4Y9"/>
<proteinExistence type="inferred from homology"/>
<comment type="similarity">
    <text evidence="4">Belongs to the MoaE family. MOCS2B subfamily.</text>
</comment>
<gene>
    <name evidence="6" type="ORF">Scep_029234</name>
</gene>
<comment type="caution">
    <text evidence="6">The sequence shown here is derived from an EMBL/GenBank/DDBJ whole genome shotgun (WGS) entry which is preliminary data.</text>
</comment>
<dbReference type="EMBL" id="JBBNAG010000013">
    <property type="protein sequence ID" value="KAK9082763.1"/>
    <property type="molecule type" value="Genomic_DNA"/>
</dbReference>
<dbReference type="PANTHER" id="PTHR23404">
    <property type="entry name" value="MOLYBDOPTERIN SYNTHASE RELATED"/>
    <property type="match status" value="1"/>
</dbReference>
<dbReference type="HAMAP" id="MF_03052">
    <property type="entry name" value="MOC2B"/>
    <property type="match status" value="1"/>
</dbReference>
<keyword evidence="3 4" id="KW-0501">Molybdenum cofactor biosynthesis</keyword>
<comment type="function">
    <text evidence="4">Catalytic subunit of the molybdopterin synthase complex, a complex that catalyzes the conversion of precursor Z into molybdopterin. Acts by mediating the incorporation of 2 sulfur atoms from thiocarboxylated MOCS2A into precursor Z to generate a dithiolene group.</text>
</comment>
<protein>
    <recommendedName>
        <fullName evidence="4">Molybdopterin synthase catalytic subunit</fullName>
        <ecNumber evidence="4">2.8.1.12</ecNumber>
    </recommendedName>
    <alternativeName>
        <fullName evidence="4">Molybdenum cofactor synthesis protein 2 large subunit</fullName>
    </alternativeName>
    <alternativeName>
        <fullName evidence="4">Molybdenum cofactor synthesis protein 2B</fullName>
        <shortName evidence="4">MOCS2B</shortName>
    </alternativeName>
</protein>
<dbReference type="InterPro" id="IPR003448">
    <property type="entry name" value="Mopterin_biosynth_MoaE"/>
</dbReference>
<dbReference type="FunFam" id="3.90.1170.40:FF:000002">
    <property type="entry name" value="Molybdopterin synthase catalytic subunit"/>
    <property type="match status" value="1"/>
</dbReference>
<keyword evidence="7" id="KW-1185">Reference proteome</keyword>
<feature type="binding site" evidence="4">
    <location>
        <position position="169"/>
    </location>
    <ligand>
        <name>substrate</name>
    </ligand>
</feature>
<evidence type="ECO:0000256" key="4">
    <source>
        <dbReference type="HAMAP-Rule" id="MF_03052"/>
    </source>
</evidence>
<feature type="compositionally biased region" description="Low complexity" evidence="5">
    <location>
        <begin position="8"/>
        <end position="21"/>
    </location>
</feature>
<dbReference type="Pfam" id="PF02391">
    <property type="entry name" value="MoaE"/>
    <property type="match status" value="1"/>
</dbReference>
<comment type="catalytic activity">
    <reaction evidence="4">
        <text>2 [molybdopterin-synthase sulfur-carrier protein]-C-terminal-Gly-aminoethanethioate + cyclic pyranopterin phosphate + H2O = molybdopterin + 2 [molybdopterin-synthase sulfur-carrier protein]-C-terminal Gly-Gly + 2 H(+)</text>
        <dbReference type="Rhea" id="RHEA:26333"/>
        <dbReference type="Rhea" id="RHEA-COMP:12202"/>
        <dbReference type="Rhea" id="RHEA-COMP:19907"/>
        <dbReference type="ChEBI" id="CHEBI:15377"/>
        <dbReference type="ChEBI" id="CHEBI:15378"/>
        <dbReference type="ChEBI" id="CHEBI:58698"/>
        <dbReference type="ChEBI" id="CHEBI:59648"/>
        <dbReference type="ChEBI" id="CHEBI:90778"/>
        <dbReference type="ChEBI" id="CHEBI:232372"/>
        <dbReference type="EC" id="2.8.1.12"/>
    </reaction>
</comment>
<reference evidence="6 7" key="1">
    <citation type="submission" date="2024-01" db="EMBL/GenBank/DDBJ databases">
        <title>Genome assemblies of Stephania.</title>
        <authorList>
            <person name="Yang L."/>
        </authorList>
    </citation>
    <scope>NUCLEOTIDE SEQUENCE [LARGE SCALE GENOMIC DNA]</scope>
    <source>
        <strain evidence="6">JXDWG</strain>
        <tissue evidence="6">Leaf</tissue>
    </source>
</reference>
<dbReference type="EC" id="2.8.1.12" evidence="4"/>
<comment type="pathway">
    <text evidence="4">Cofactor biosynthesis; molybdopterin biosynthesis.</text>
</comment>
<feature type="region of interest" description="Disordered" evidence="5">
    <location>
        <begin position="1"/>
        <end position="21"/>
    </location>
</feature>
<dbReference type="Proteomes" id="UP001419268">
    <property type="component" value="Unassembled WGS sequence"/>
</dbReference>
<feature type="binding site" evidence="4">
    <location>
        <begin position="176"/>
        <end position="178"/>
    </location>
    <ligand>
        <name>substrate</name>
    </ligand>
</feature>
<dbReference type="GO" id="GO:0006777">
    <property type="term" value="P:Mo-molybdopterin cofactor biosynthetic process"/>
    <property type="evidence" value="ECO:0007669"/>
    <property type="project" value="UniProtKB-UniRule"/>
</dbReference>
<dbReference type="GO" id="GO:1990140">
    <property type="term" value="C:molybdopterin synthase complex"/>
    <property type="evidence" value="ECO:0007669"/>
    <property type="project" value="UniProtKB-UniRule"/>
</dbReference>
<keyword evidence="1 4" id="KW-0963">Cytoplasm</keyword>
<accession>A0AAP0E4Y9</accession>
<evidence type="ECO:0000313" key="7">
    <source>
        <dbReference type="Proteomes" id="UP001419268"/>
    </source>
</evidence>
<organism evidence="6 7">
    <name type="scientific">Stephania cephalantha</name>
    <dbReference type="NCBI Taxonomy" id="152367"/>
    <lineage>
        <taxon>Eukaryota</taxon>
        <taxon>Viridiplantae</taxon>
        <taxon>Streptophyta</taxon>
        <taxon>Embryophyta</taxon>
        <taxon>Tracheophyta</taxon>
        <taxon>Spermatophyta</taxon>
        <taxon>Magnoliopsida</taxon>
        <taxon>Ranunculales</taxon>
        <taxon>Menispermaceae</taxon>
        <taxon>Menispermoideae</taxon>
        <taxon>Cissampelideae</taxon>
        <taxon>Stephania</taxon>
    </lineage>
</organism>
<dbReference type="Gene3D" id="3.90.1170.40">
    <property type="entry name" value="Molybdopterin biosynthesis MoaE subunit"/>
    <property type="match status" value="1"/>
</dbReference>
<evidence type="ECO:0000256" key="2">
    <source>
        <dbReference type="ARBA" id="ARBA00022679"/>
    </source>
</evidence>
<evidence type="ECO:0000256" key="1">
    <source>
        <dbReference type="ARBA" id="ARBA00022490"/>
    </source>
</evidence>
<comment type="subunit">
    <text evidence="4">Heterotetramer; composed of 2 small (MOCS2A) and 2 large (MOCS2B) subunits.</text>
</comment>
<evidence type="ECO:0000256" key="5">
    <source>
        <dbReference type="SAM" id="MobiDB-lite"/>
    </source>
</evidence>
<keyword evidence="2 4" id="KW-0808">Transferase</keyword>